<evidence type="ECO:0000256" key="1">
    <source>
        <dbReference type="SAM" id="Coils"/>
    </source>
</evidence>
<dbReference type="InterPro" id="IPR018391">
    <property type="entry name" value="PQQ_b-propeller_rpt"/>
</dbReference>
<keyword evidence="4" id="KW-1185">Reference proteome</keyword>
<dbReference type="EMBL" id="CP036433">
    <property type="protein sequence ID" value="QDU94436.1"/>
    <property type="molecule type" value="Genomic_DNA"/>
</dbReference>
<dbReference type="Gene3D" id="2.40.10.480">
    <property type="match status" value="1"/>
</dbReference>
<name>A0A518DRH9_9BACT</name>
<accession>A0A518DRH9</accession>
<sequence length="463" mass="49888">MRKDRVCQRTFAHWAALGCLGLLLPGVLPADFVSLASAEKGWRNDGTGHFPAGDPPVKWSAEQNIAWKTKLPGASLASPILVDGRLFVLAEPSDLICVAASDGQIQWSRSHRYVDLLGEKEGKKIERDLEQAKLVREKIDAVQREKQEARKAENEPLEIELEAQINALRKEYEALTAFPPLKGGDTGNTGCTPASDGKNVFAAFGTGVVSSHTLDGKQNWMVRLEPSGNDMSASPIAADGKLIVQARQLTALDAATGKVLWTAPQECRHGSPVLAHVNSTAVVVTPTGSVLRLADGEVLAQGLFRLNHCSPLANGETIYAQVEGAVKAIDLAAAIDEKTADNAVLWEASATRADYLASPLLYDGLLYCVNEQGLLEVSDAVSGDRVYRKRLPFAGGRVDPSLSLGGDRLYVSNNRGSTLVIAPGREYLEIAQNELDAEFKSSLAFDDAHVYIRTKDHLVCVGE</sequence>
<dbReference type="AlphaFoldDB" id="A0A518DRH9"/>
<reference evidence="3 4" key="1">
    <citation type="submission" date="2019-02" db="EMBL/GenBank/DDBJ databases">
        <title>Deep-cultivation of Planctomycetes and their phenomic and genomic characterization uncovers novel biology.</title>
        <authorList>
            <person name="Wiegand S."/>
            <person name="Jogler M."/>
            <person name="Boedeker C."/>
            <person name="Pinto D."/>
            <person name="Vollmers J."/>
            <person name="Rivas-Marin E."/>
            <person name="Kohn T."/>
            <person name="Peeters S.H."/>
            <person name="Heuer A."/>
            <person name="Rast P."/>
            <person name="Oberbeckmann S."/>
            <person name="Bunk B."/>
            <person name="Jeske O."/>
            <person name="Meyerdierks A."/>
            <person name="Storesund J.E."/>
            <person name="Kallscheuer N."/>
            <person name="Luecker S."/>
            <person name="Lage O.M."/>
            <person name="Pohl T."/>
            <person name="Merkel B.J."/>
            <person name="Hornburger P."/>
            <person name="Mueller R.-W."/>
            <person name="Bruemmer F."/>
            <person name="Labrenz M."/>
            <person name="Spormann A.M."/>
            <person name="Op den Camp H."/>
            <person name="Overmann J."/>
            <person name="Amann R."/>
            <person name="Jetten M.S.M."/>
            <person name="Mascher T."/>
            <person name="Medema M.H."/>
            <person name="Devos D.P."/>
            <person name="Kaster A.-K."/>
            <person name="Ovreas L."/>
            <person name="Rohde M."/>
            <person name="Galperin M.Y."/>
            <person name="Jogler C."/>
        </authorList>
    </citation>
    <scope>NUCLEOTIDE SEQUENCE [LARGE SCALE GENOMIC DNA]</scope>
    <source>
        <strain evidence="3 4">Pla85_3_4</strain>
    </source>
</reference>
<feature type="coiled-coil region" evidence="1">
    <location>
        <begin position="125"/>
        <end position="155"/>
    </location>
</feature>
<evidence type="ECO:0000259" key="2">
    <source>
        <dbReference type="Pfam" id="PF13360"/>
    </source>
</evidence>
<proteinExistence type="predicted"/>
<dbReference type="Pfam" id="PF13360">
    <property type="entry name" value="PQQ_2"/>
    <property type="match status" value="3"/>
</dbReference>
<feature type="domain" description="Pyrrolo-quinoline quinone repeat" evidence="2">
    <location>
        <begin position="64"/>
        <end position="112"/>
    </location>
</feature>
<feature type="domain" description="Pyrrolo-quinoline quinone repeat" evidence="2">
    <location>
        <begin position="338"/>
        <end position="420"/>
    </location>
</feature>
<evidence type="ECO:0000313" key="4">
    <source>
        <dbReference type="Proteomes" id="UP000317648"/>
    </source>
</evidence>
<feature type="domain" description="Pyrrolo-quinoline quinone repeat" evidence="2">
    <location>
        <begin position="191"/>
        <end position="299"/>
    </location>
</feature>
<gene>
    <name evidence="3" type="ORF">Pla8534_22260</name>
</gene>
<dbReference type="InterPro" id="IPR011047">
    <property type="entry name" value="Quinoprotein_ADH-like_sf"/>
</dbReference>
<keyword evidence="1" id="KW-0175">Coiled coil</keyword>
<dbReference type="Proteomes" id="UP000317648">
    <property type="component" value="Chromosome"/>
</dbReference>
<dbReference type="PANTHER" id="PTHR34512">
    <property type="entry name" value="CELL SURFACE PROTEIN"/>
    <property type="match status" value="1"/>
</dbReference>
<dbReference type="SMART" id="SM00564">
    <property type="entry name" value="PQQ"/>
    <property type="match status" value="2"/>
</dbReference>
<dbReference type="PANTHER" id="PTHR34512:SF30">
    <property type="entry name" value="OUTER MEMBRANE PROTEIN ASSEMBLY FACTOR BAMB"/>
    <property type="match status" value="1"/>
</dbReference>
<evidence type="ECO:0000313" key="3">
    <source>
        <dbReference type="EMBL" id="QDU94436.1"/>
    </source>
</evidence>
<dbReference type="Gene3D" id="2.130.10.10">
    <property type="entry name" value="YVTN repeat-like/Quinoprotein amine dehydrogenase"/>
    <property type="match status" value="1"/>
</dbReference>
<protein>
    <submittedName>
        <fullName evidence="3">Outer membrane biogenesis protein BamB</fullName>
    </submittedName>
</protein>
<dbReference type="InterPro" id="IPR002372">
    <property type="entry name" value="PQQ_rpt_dom"/>
</dbReference>
<dbReference type="KEGG" id="lcre:Pla8534_22260"/>
<dbReference type="InterPro" id="IPR015943">
    <property type="entry name" value="WD40/YVTN_repeat-like_dom_sf"/>
</dbReference>
<organism evidence="3 4">
    <name type="scientific">Lignipirellula cremea</name>
    <dbReference type="NCBI Taxonomy" id="2528010"/>
    <lineage>
        <taxon>Bacteria</taxon>
        <taxon>Pseudomonadati</taxon>
        <taxon>Planctomycetota</taxon>
        <taxon>Planctomycetia</taxon>
        <taxon>Pirellulales</taxon>
        <taxon>Pirellulaceae</taxon>
        <taxon>Lignipirellula</taxon>
    </lineage>
</organism>
<dbReference type="SUPFAM" id="SSF50998">
    <property type="entry name" value="Quinoprotein alcohol dehydrogenase-like"/>
    <property type="match status" value="1"/>
</dbReference>
<dbReference type="RefSeq" id="WP_197443177.1">
    <property type="nucleotide sequence ID" value="NZ_CP036433.1"/>
</dbReference>